<evidence type="ECO:0000313" key="2">
    <source>
        <dbReference type="EMBL" id="OLQ01292.1"/>
    </source>
</evidence>
<dbReference type="OrthoDB" id="443947at2759"/>
<dbReference type="AlphaFoldDB" id="A0A1Q9E1L1"/>
<organism evidence="2 3">
    <name type="scientific">Symbiodinium microadriaticum</name>
    <name type="common">Dinoflagellate</name>
    <name type="synonym">Zooxanthella microadriatica</name>
    <dbReference type="NCBI Taxonomy" id="2951"/>
    <lineage>
        <taxon>Eukaryota</taxon>
        <taxon>Sar</taxon>
        <taxon>Alveolata</taxon>
        <taxon>Dinophyceae</taxon>
        <taxon>Suessiales</taxon>
        <taxon>Symbiodiniaceae</taxon>
        <taxon>Symbiodinium</taxon>
    </lineage>
</organism>
<accession>A0A1Q9E1L1</accession>
<proteinExistence type="predicted"/>
<dbReference type="Proteomes" id="UP000186817">
    <property type="component" value="Unassembled WGS sequence"/>
</dbReference>
<comment type="caution">
    <text evidence="2">The sequence shown here is derived from an EMBL/GenBank/DDBJ whole genome shotgun (WGS) entry which is preliminary data.</text>
</comment>
<evidence type="ECO:0000313" key="3">
    <source>
        <dbReference type="Proteomes" id="UP000186817"/>
    </source>
</evidence>
<keyword evidence="3" id="KW-1185">Reference proteome</keyword>
<evidence type="ECO:0000256" key="1">
    <source>
        <dbReference type="SAM" id="MobiDB-lite"/>
    </source>
</evidence>
<feature type="region of interest" description="Disordered" evidence="1">
    <location>
        <begin position="292"/>
        <end position="327"/>
    </location>
</feature>
<feature type="compositionally biased region" description="Low complexity" evidence="1">
    <location>
        <begin position="302"/>
        <end position="319"/>
    </location>
</feature>
<dbReference type="EMBL" id="LSRX01000298">
    <property type="protein sequence ID" value="OLQ01292.1"/>
    <property type="molecule type" value="Genomic_DNA"/>
</dbReference>
<sequence>MHPASAATDTSDGSTTNFDDTLMRCIDAKLLDISGQTTALKTLLGSLEAQQTIARLEEIQDALSNHRVTQEQLLESVAAIAPKMKDVQGVAAQLTPMTSVQQSMALDTKKGFAATETHIDGVLKAQQDMLRCLQSETKELKDKLIKIDTVCEGLTGSAKQLSLNVHVSRTKQEQKMDNYIQDYNKFQGATNSSLRALGPVMTAMKTVTDHLNNAMDYLAKAWQSYERTEPVIHNMQEQVNNIEDRLLRIESLVGGNTDTANECSDMIQQLKESQNLLHDNLSQVLERLPKLPKRQPPSQEAPPASTTSQTQVPQQSPGTFPVQTNVDTGIPLRLSDHLMPVQRPQEDLTELWDSLHESHKVRDGKRRLLLTAWTVLNVPQNRELAEELRRDYEFLSADSEGLVTRPDDQLDTSEEPPIELIVTDVPPKQAEPEEPECLVGLLQSMALQDDFANLEYEKPKIEIQPVKKEDSKIKRKATGFVKDVPEEEDDERRRCCVLM</sequence>
<name>A0A1Q9E1L1_SYMMI</name>
<protein>
    <submittedName>
        <fullName evidence="2">Uncharacterized protein</fullName>
    </submittedName>
</protein>
<reference evidence="2 3" key="1">
    <citation type="submission" date="2016-02" db="EMBL/GenBank/DDBJ databases">
        <title>Genome analysis of coral dinoflagellate symbionts highlights evolutionary adaptations to a symbiotic lifestyle.</title>
        <authorList>
            <person name="Aranda M."/>
            <person name="Li Y."/>
            <person name="Liew Y.J."/>
            <person name="Baumgarten S."/>
            <person name="Simakov O."/>
            <person name="Wilson M."/>
            <person name="Piel J."/>
            <person name="Ashoor H."/>
            <person name="Bougouffa S."/>
            <person name="Bajic V.B."/>
            <person name="Ryu T."/>
            <person name="Ravasi T."/>
            <person name="Bayer T."/>
            <person name="Micklem G."/>
            <person name="Kim H."/>
            <person name="Bhak J."/>
            <person name="Lajeunesse T.C."/>
            <person name="Voolstra C.R."/>
        </authorList>
    </citation>
    <scope>NUCLEOTIDE SEQUENCE [LARGE SCALE GENOMIC DNA]</scope>
    <source>
        <strain evidence="2 3">CCMP2467</strain>
    </source>
</reference>
<gene>
    <name evidence="2" type="ORF">AK812_SmicGene15976</name>
</gene>